<dbReference type="RefSeq" id="WP_145391038.1">
    <property type="nucleotide sequence ID" value="NZ_CP037423.1"/>
</dbReference>
<dbReference type="OrthoDB" id="277955at2"/>
<accession>A0A518I1E0</accession>
<feature type="transmembrane region" description="Helical" evidence="1">
    <location>
        <begin position="12"/>
        <end position="34"/>
    </location>
</feature>
<keyword evidence="1" id="KW-0472">Membrane</keyword>
<proteinExistence type="predicted"/>
<dbReference type="EMBL" id="CP037423">
    <property type="protein sequence ID" value="QDV46915.1"/>
    <property type="molecule type" value="Genomic_DNA"/>
</dbReference>
<evidence type="ECO:0000313" key="2">
    <source>
        <dbReference type="EMBL" id="QDV46915.1"/>
    </source>
</evidence>
<keyword evidence="1" id="KW-0812">Transmembrane</keyword>
<gene>
    <name evidence="2" type="ORF">Enr13x_68240</name>
</gene>
<dbReference type="AlphaFoldDB" id="A0A518I1E0"/>
<sequence>MDTETRRPRRDPLFVLILFGVCVVTVWLLLMPFYPAIARVTMKRFHLSTESFACWAIQAPVPAMYNFGNQYEIRDLPEGLITPVLDSSRARYINHFPTRVLTFANGRFSLLSPGQDRWVTIRSSYRGETLETKIHAKPIGGGRFEWIGESSEIISPRGAR</sequence>
<protein>
    <submittedName>
        <fullName evidence="2">Uncharacterized protein</fullName>
    </submittedName>
</protein>
<name>A0A518I1E0_9BACT</name>
<organism evidence="2 3">
    <name type="scientific">Stieleria neptunia</name>
    <dbReference type="NCBI Taxonomy" id="2527979"/>
    <lineage>
        <taxon>Bacteria</taxon>
        <taxon>Pseudomonadati</taxon>
        <taxon>Planctomycetota</taxon>
        <taxon>Planctomycetia</taxon>
        <taxon>Pirellulales</taxon>
        <taxon>Pirellulaceae</taxon>
        <taxon>Stieleria</taxon>
    </lineage>
</organism>
<dbReference type="KEGG" id="snep:Enr13x_68240"/>
<evidence type="ECO:0000313" key="3">
    <source>
        <dbReference type="Proteomes" id="UP000319004"/>
    </source>
</evidence>
<evidence type="ECO:0000256" key="1">
    <source>
        <dbReference type="SAM" id="Phobius"/>
    </source>
</evidence>
<keyword evidence="1" id="KW-1133">Transmembrane helix</keyword>
<reference evidence="2 3" key="1">
    <citation type="submission" date="2019-03" db="EMBL/GenBank/DDBJ databases">
        <title>Deep-cultivation of Planctomycetes and their phenomic and genomic characterization uncovers novel biology.</title>
        <authorList>
            <person name="Wiegand S."/>
            <person name="Jogler M."/>
            <person name="Boedeker C."/>
            <person name="Pinto D."/>
            <person name="Vollmers J."/>
            <person name="Rivas-Marin E."/>
            <person name="Kohn T."/>
            <person name="Peeters S.H."/>
            <person name="Heuer A."/>
            <person name="Rast P."/>
            <person name="Oberbeckmann S."/>
            <person name="Bunk B."/>
            <person name="Jeske O."/>
            <person name="Meyerdierks A."/>
            <person name="Storesund J.E."/>
            <person name="Kallscheuer N."/>
            <person name="Luecker S."/>
            <person name="Lage O.M."/>
            <person name="Pohl T."/>
            <person name="Merkel B.J."/>
            <person name="Hornburger P."/>
            <person name="Mueller R.-W."/>
            <person name="Bruemmer F."/>
            <person name="Labrenz M."/>
            <person name="Spormann A.M."/>
            <person name="Op den Camp H."/>
            <person name="Overmann J."/>
            <person name="Amann R."/>
            <person name="Jetten M.S.M."/>
            <person name="Mascher T."/>
            <person name="Medema M.H."/>
            <person name="Devos D.P."/>
            <person name="Kaster A.-K."/>
            <person name="Ovreas L."/>
            <person name="Rohde M."/>
            <person name="Galperin M.Y."/>
            <person name="Jogler C."/>
        </authorList>
    </citation>
    <scope>NUCLEOTIDE SEQUENCE [LARGE SCALE GENOMIC DNA]</scope>
    <source>
        <strain evidence="2 3">Enr13</strain>
    </source>
</reference>
<dbReference type="Proteomes" id="UP000319004">
    <property type="component" value="Chromosome"/>
</dbReference>
<keyword evidence="3" id="KW-1185">Reference proteome</keyword>